<feature type="transmembrane region" description="Helical" evidence="2">
    <location>
        <begin position="348"/>
        <end position="367"/>
    </location>
</feature>
<dbReference type="Proteomes" id="UP000315724">
    <property type="component" value="Chromosome"/>
</dbReference>
<feature type="transmembrane region" description="Helical" evidence="2">
    <location>
        <begin position="131"/>
        <end position="152"/>
    </location>
</feature>
<sequence>MKREILPVISMQTSTFDQMGESPFDSEDAAESPPTKELVTSEVNEQMRGTHQPEEVAAAGPTAFPVPWRHPIKFLALTTYYLFAFVSLMLVLAVLAAIPLVNFFVLGYFLNVEGRVARSGRLRDGFPLLDAAPQIVVLAGGIWVFLLPLRFLASFAADSRLIDPGSQADVGFHLALNVAWCVITLHLILAIARGGTFWCFVRPFKNFFWLTGRLREGNYFAHADRKIQEFVQKLEIRRHFWLGLRGFGVAFLWLFLPTLMYAAIQEPKGGQIFLTVTGGILLAVVFSWVPFLQARFASENCFRSGLELREIRSLYSYAPIVWSLSLVVLYLLSLPLYLFKAFLLPPDAMWPVTLIFVVSIYPTRILLGWAYHHAVKKRELGNRPHWSVRWLIGGTIIPVLGLYVFILFFTQFLGEQGKQVLFQHHSLLLPVPF</sequence>
<evidence type="ECO:0008006" key="5">
    <source>
        <dbReference type="Google" id="ProtNLM"/>
    </source>
</evidence>
<keyword evidence="2" id="KW-1133">Transmembrane helix</keyword>
<protein>
    <recommendedName>
        <fullName evidence="5">DUF4013 domain-containing protein</fullName>
    </recommendedName>
</protein>
<dbReference type="RefSeq" id="WP_145203986.1">
    <property type="nucleotide sequence ID" value="NZ_CP036267.1"/>
</dbReference>
<accession>A0A517QTT0</accession>
<feature type="transmembrane region" description="Helical" evidence="2">
    <location>
        <begin position="270"/>
        <end position="293"/>
    </location>
</feature>
<evidence type="ECO:0000256" key="1">
    <source>
        <dbReference type="SAM" id="MobiDB-lite"/>
    </source>
</evidence>
<feature type="transmembrane region" description="Helical" evidence="2">
    <location>
        <begin position="80"/>
        <end position="110"/>
    </location>
</feature>
<keyword evidence="2" id="KW-0472">Membrane</keyword>
<reference evidence="3 4" key="1">
    <citation type="submission" date="2019-02" db="EMBL/GenBank/DDBJ databases">
        <title>Deep-cultivation of Planctomycetes and their phenomic and genomic characterization uncovers novel biology.</title>
        <authorList>
            <person name="Wiegand S."/>
            <person name="Jogler M."/>
            <person name="Boedeker C."/>
            <person name="Pinto D."/>
            <person name="Vollmers J."/>
            <person name="Rivas-Marin E."/>
            <person name="Kohn T."/>
            <person name="Peeters S.H."/>
            <person name="Heuer A."/>
            <person name="Rast P."/>
            <person name="Oberbeckmann S."/>
            <person name="Bunk B."/>
            <person name="Jeske O."/>
            <person name="Meyerdierks A."/>
            <person name="Storesund J.E."/>
            <person name="Kallscheuer N."/>
            <person name="Luecker S."/>
            <person name="Lage O.M."/>
            <person name="Pohl T."/>
            <person name="Merkel B.J."/>
            <person name="Hornburger P."/>
            <person name="Mueller R.-W."/>
            <person name="Bruemmer F."/>
            <person name="Labrenz M."/>
            <person name="Spormann A.M."/>
            <person name="Op den Camp H."/>
            <person name="Overmann J."/>
            <person name="Amann R."/>
            <person name="Jetten M.S.M."/>
            <person name="Mascher T."/>
            <person name="Medema M.H."/>
            <person name="Devos D.P."/>
            <person name="Kaster A.-K."/>
            <person name="Ovreas L."/>
            <person name="Rohde M."/>
            <person name="Galperin M.Y."/>
            <person name="Jogler C."/>
        </authorList>
    </citation>
    <scope>NUCLEOTIDE SEQUENCE [LARGE SCALE GENOMIC DNA]</scope>
    <source>
        <strain evidence="3 4">Mal48</strain>
    </source>
</reference>
<feature type="region of interest" description="Disordered" evidence="1">
    <location>
        <begin position="17"/>
        <end position="39"/>
    </location>
</feature>
<feature type="transmembrane region" description="Helical" evidence="2">
    <location>
        <begin position="242"/>
        <end position="264"/>
    </location>
</feature>
<dbReference type="OrthoDB" id="267627at2"/>
<name>A0A517QTT0_9PLAN</name>
<feature type="transmembrane region" description="Helical" evidence="2">
    <location>
        <begin position="388"/>
        <end position="409"/>
    </location>
</feature>
<gene>
    <name evidence="3" type="ORF">Mal48_43280</name>
</gene>
<proteinExistence type="predicted"/>
<evidence type="ECO:0000313" key="4">
    <source>
        <dbReference type="Proteomes" id="UP000315724"/>
    </source>
</evidence>
<feature type="transmembrane region" description="Helical" evidence="2">
    <location>
        <begin position="172"/>
        <end position="192"/>
    </location>
</feature>
<dbReference type="KEGG" id="tpol:Mal48_43280"/>
<keyword evidence="4" id="KW-1185">Reference proteome</keyword>
<keyword evidence="2" id="KW-0812">Transmembrane</keyword>
<dbReference type="AlphaFoldDB" id="A0A517QTT0"/>
<dbReference type="EMBL" id="CP036267">
    <property type="protein sequence ID" value="QDT35054.1"/>
    <property type="molecule type" value="Genomic_DNA"/>
</dbReference>
<evidence type="ECO:0000313" key="3">
    <source>
        <dbReference type="EMBL" id="QDT35054.1"/>
    </source>
</evidence>
<feature type="transmembrane region" description="Helical" evidence="2">
    <location>
        <begin position="314"/>
        <end position="336"/>
    </location>
</feature>
<evidence type="ECO:0000256" key="2">
    <source>
        <dbReference type="SAM" id="Phobius"/>
    </source>
</evidence>
<organism evidence="3 4">
    <name type="scientific">Thalassoglobus polymorphus</name>
    <dbReference type="NCBI Taxonomy" id="2527994"/>
    <lineage>
        <taxon>Bacteria</taxon>
        <taxon>Pseudomonadati</taxon>
        <taxon>Planctomycetota</taxon>
        <taxon>Planctomycetia</taxon>
        <taxon>Planctomycetales</taxon>
        <taxon>Planctomycetaceae</taxon>
        <taxon>Thalassoglobus</taxon>
    </lineage>
</organism>